<proteinExistence type="predicted"/>
<keyword evidence="3" id="KW-1185">Reference proteome</keyword>
<reference evidence="2 3" key="1">
    <citation type="submission" date="2020-06" db="EMBL/GenBank/DDBJ databases">
        <title>High-quality draft genome of sulfate reducer Desulfobacter latus type strain AcrS2 isolated from marine sediment.</title>
        <authorList>
            <person name="Hoppe M."/>
            <person name="Larsen C.K."/>
            <person name="Marshall I.P.G."/>
            <person name="Schramm A."/>
            <person name="Marietou A.G."/>
        </authorList>
    </citation>
    <scope>NUCLEOTIDE SEQUENCE [LARGE SCALE GENOMIC DNA]</scope>
    <source>
        <strain evidence="2 3">AcRS2</strain>
    </source>
</reference>
<name>A0A850T6H1_9BACT</name>
<gene>
    <name evidence="2" type="ORF">HXW94_17240</name>
</gene>
<feature type="chain" id="PRO_5032622058" description="DUF5666 domain-containing protein" evidence="1">
    <location>
        <begin position="26"/>
        <end position="113"/>
    </location>
</feature>
<evidence type="ECO:0000313" key="3">
    <source>
        <dbReference type="Proteomes" id="UP000553343"/>
    </source>
</evidence>
<accession>A0A850T6H1</accession>
<comment type="caution">
    <text evidence="2">The sequence shown here is derived from an EMBL/GenBank/DDBJ whole genome shotgun (WGS) entry which is preliminary data.</text>
</comment>
<keyword evidence="1" id="KW-0732">Signal</keyword>
<evidence type="ECO:0000256" key="1">
    <source>
        <dbReference type="SAM" id="SignalP"/>
    </source>
</evidence>
<dbReference type="RefSeq" id="WP_178368153.1">
    <property type="nucleotide sequence ID" value="NZ_JACADJ010000100.1"/>
</dbReference>
<evidence type="ECO:0008006" key="4">
    <source>
        <dbReference type="Google" id="ProtNLM"/>
    </source>
</evidence>
<dbReference type="EMBL" id="JACADJ010000100">
    <property type="protein sequence ID" value="NWH06701.1"/>
    <property type="molecule type" value="Genomic_DNA"/>
</dbReference>
<feature type="signal peptide" evidence="1">
    <location>
        <begin position="1"/>
        <end position="25"/>
    </location>
</feature>
<dbReference type="Proteomes" id="UP000553343">
    <property type="component" value="Unassembled WGS sequence"/>
</dbReference>
<organism evidence="2 3">
    <name type="scientific">Desulfobacter latus</name>
    <dbReference type="NCBI Taxonomy" id="2292"/>
    <lineage>
        <taxon>Bacteria</taxon>
        <taxon>Pseudomonadati</taxon>
        <taxon>Thermodesulfobacteriota</taxon>
        <taxon>Desulfobacteria</taxon>
        <taxon>Desulfobacterales</taxon>
        <taxon>Desulfobacteraceae</taxon>
        <taxon>Desulfobacter</taxon>
    </lineage>
</organism>
<evidence type="ECO:0000313" key="2">
    <source>
        <dbReference type="EMBL" id="NWH06701.1"/>
    </source>
</evidence>
<protein>
    <recommendedName>
        <fullName evidence="4">DUF5666 domain-containing protein</fullName>
    </recommendedName>
</protein>
<dbReference type="AlphaFoldDB" id="A0A850T6H1"/>
<sequence>MLKKTISLAVFTLLFLSGICSMGIAADNESDFVKLKAKIMAIDLINDRAIIAEKEFKLMFHYDENFEKVWDTRFLDNEGNQITPDQIKKRDRVLVRGKKDNGTIIALEIILLE</sequence>